<dbReference type="InterPro" id="IPR000871">
    <property type="entry name" value="Beta-lactam_class-A"/>
</dbReference>
<reference evidence="5 6" key="1">
    <citation type="submission" date="2020-02" db="EMBL/GenBank/DDBJ databases">
        <title>Complete Genome Sequence of Halomonas meridiana strain BAA-801, Isolated from Deep Sea Thermal Vent.</title>
        <authorList>
            <person name="Takahashi Y."/>
            <person name="Takahashi H."/>
            <person name="Galipon J."/>
            <person name="Arakawa K."/>
        </authorList>
    </citation>
    <scope>NUCLEOTIDE SEQUENCE [LARGE SCALE GENOMIC DNA]</scope>
    <source>
        <strain evidence="5 6">Slthf1</strain>
    </source>
</reference>
<dbReference type="GO" id="GO:0008800">
    <property type="term" value="F:beta-lactamase activity"/>
    <property type="evidence" value="ECO:0007669"/>
    <property type="project" value="UniProtKB-EC"/>
</dbReference>
<dbReference type="GO" id="GO:0030655">
    <property type="term" value="P:beta-lactam antibiotic catabolic process"/>
    <property type="evidence" value="ECO:0007669"/>
    <property type="project" value="InterPro"/>
</dbReference>
<organism evidence="5 6">
    <name type="scientific">Vreelandella aquamarina</name>
    <dbReference type="NCBI Taxonomy" id="77097"/>
    <lineage>
        <taxon>Bacteria</taxon>
        <taxon>Pseudomonadati</taxon>
        <taxon>Pseudomonadota</taxon>
        <taxon>Gammaproteobacteria</taxon>
        <taxon>Oceanospirillales</taxon>
        <taxon>Halomonadaceae</taxon>
        <taxon>Vreelandella</taxon>
    </lineage>
</organism>
<dbReference type="GO" id="GO:0046677">
    <property type="term" value="P:response to antibiotic"/>
    <property type="evidence" value="ECO:0007669"/>
    <property type="project" value="InterPro"/>
</dbReference>
<dbReference type="Pfam" id="PF13354">
    <property type="entry name" value="Beta-lactamase2"/>
    <property type="match status" value="1"/>
</dbReference>
<dbReference type="AlphaFoldDB" id="A0A6F8SY79"/>
<dbReference type="PANTHER" id="PTHR35333">
    <property type="entry name" value="BETA-LACTAMASE"/>
    <property type="match status" value="1"/>
</dbReference>
<dbReference type="EC" id="3.5.2.6" evidence="3"/>
<dbReference type="InterPro" id="IPR012338">
    <property type="entry name" value="Beta-lactam/transpept-like"/>
</dbReference>
<evidence type="ECO:0000259" key="4">
    <source>
        <dbReference type="Pfam" id="PF13354"/>
    </source>
</evidence>
<feature type="domain" description="Beta-lactamase class A catalytic" evidence="4">
    <location>
        <begin position="82"/>
        <end position="348"/>
    </location>
</feature>
<evidence type="ECO:0000256" key="2">
    <source>
        <dbReference type="ARBA" id="ARBA00009009"/>
    </source>
</evidence>
<comment type="similarity">
    <text evidence="2">Belongs to the class-A beta-lactamase family.</text>
</comment>
<dbReference type="SUPFAM" id="SSF56601">
    <property type="entry name" value="beta-lactamase/transpeptidase-like"/>
    <property type="match status" value="1"/>
</dbReference>
<evidence type="ECO:0000256" key="3">
    <source>
        <dbReference type="ARBA" id="ARBA00012865"/>
    </source>
</evidence>
<dbReference type="Proteomes" id="UP000503197">
    <property type="component" value="Chromosome"/>
</dbReference>
<evidence type="ECO:0000313" key="6">
    <source>
        <dbReference type="Proteomes" id="UP000503197"/>
    </source>
</evidence>
<evidence type="ECO:0000313" key="5">
    <source>
        <dbReference type="EMBL" id="BCA93139.1"/>
    </source>
</evidence>
<comment type="catalytic activity">
    <reaction evidence="1">
        <text>a beta-lactam + H2O = a substituted beta-amino acid</text>
        <dbReference type="Rhea" id="RHEA:20401"/>
        <dbReference type="ChEBI" id="CHEBI:15377"/>
        <dbReference type="ChEBI" id="CHEBI:35627"/>
        <dbReference type="ChEBI" id="CHEBI:140347"/>
        <dbReference type="EC" id="3.5.2.6"/>
    </reaction>
</comment>
<sequence length="395" mass="42555">MDLANALDCPLQIARHSPRQEVKLRHLQRWLAAALLCALLPASAAVLASTNWYYEVDKQSPWQGDVDARISAIEEVFGGALGVYVQNLATGEAYSWQADDPWYLASLIKVPVAAQVLAERQAGTLSLDERLILARSDFVDGAGPINWHDPGTPISIRYLLEQMLTVSDNTATDMLIDHVGLDAVNARARRMVAASNGQPGHLGPISKLVEVRQGVYGQLHPGARQLSGLDFIALRQHGVNQRSAALARVLGVSEESFGQPDYGHAFDAYEASGENVGTLRAYGDLLASLHRGGMEEVNGEQRQTLLTIMQRTQSGERRLKQGLGSEFTFAHKTGTQHRRSCDAGIASRASQAGGTANGPWVIVACARGPLSVQAHERALASVGEALRYSGALGHD</sequence>
<dbReference type="InterPro" id="IPR045155">
    <property type="entry name" value="Beta-lactam_cat"/>
</dbReference>
<name>A0A6F8SY79_9GAMM</name>
<dbReference type="EMBL" id="AP022821">
    <property type="protein sequence ID" value="BCA93139.1"/>
    <property type="molecule type" value="Genomic_DNA"/>
</dbReference>
<protein>
    <recommendedName>
        <fullName evidence="3">beta-lactamase</fullName>
        <ecNumber evidence="3">3.5.2.6</ecNumber>
    </recommendedName>
</protein>
<dbReference type="Gene3D" id="3.40.710.10">
    <property type="entry name" value="DD-peptidase/beta-lactamase superfamily"/>
    <property type="match status" value="1"/>
</dbReference>
<dbReference type="PANTHER" id="PTHR35333:SF3">
    <property type="entry name" value="BETA-LACTAMASE-TYPE TRANSPEPTIDASE FOLD CONTAINING PROTEIN"/>
    <property type="match status" value="1"/>
</dbReference>
<dbReference type="PRINTS" id="PR00118">
    <property type="entry name" value="BLACTAMASEA"/>
</dbReference>
<accession>A0A6F8SY79</accession>
<gene>
    <name evidence="5" type="ORF">HMSLTHF_29140</name>
</gene>
<proteinExistence type="inferred from homology"/>
<evidence type="ECO:0000256" key="1">
    <source>
        <dbReference type="ARBA" id="ARBA00001526"/>
    </source>
</evidence>